<organism evidence="1">
    <name type="scientific">Taenia asiatica</name>
    <name type="common">Asian tapeworm</name>
    <dbReference type="NCBI Taxonomy" id="60517"/>
    <lineage>
        <taxon>Eukaryota</taxon>
        <taxon>Metazoa</taxon>
        <taxon>Spiralia</taxon>
        <taxon>Lophotrochozoa</taxon>
        <taxon>Platyhelminthes</taxon>
        <taxon>Cestoda</taxon>
        <taxon>Eucestoda</taxon>
        <taxon>Cyclophyllidea</taxon>
        <taxon>Taeniidae</taxon>
        <taxon>Taenia</taxon>
    </lineage>
</organism>
<evidence type="ECO:0000313" key="1">
    <source>
        <dbReference type="WBParaSite" id="TASK_0000296201-mRNA-1"/>
    </source>
</evidence>
<reference evidence="1" key="1">
    <citation type="submission" date="2017-02" db="UniProtKB">
        <authorList>
            <consortium name="WormBaseParasite"/>
        </authorList>
    </citation>
    <scope>IDENTIFICATION</scope>
</reference>
<dbReference type="AlphaFoldDB" id="A0A0R3VZW8"/>
<protein>
    <submittedName>
        <fullName evidence="1">Capsid protein</fullName>
    </submittedName>
</protein>
<dbReference type="WBParaSite" id="TASK_0000296201-mRNA-1">
    <property type="protein sequence ID" value="TASK_0000296201-mRNA-1"/>
    <property type="gene ID" value="TASK_0000296201"/>
</dbReference>
<sequence>LPNAVYYAPVWQNPAAAAAAVINGAVSNDALVTHLMACMAEEYKLHQLMLQLQQQQYQLYPNWNVQLTIADTLYSGAATPPSMYIDPQFGTGELVLYLSIS</sequence>
<proteinExistence type="predicted"/>
<name>A0A0R3VZW8_TAEAS</name>
<accession>A0A0R3VZW8</accession>